<keyword evidence="3" id="KW-1133">Transmembrane helix</keyword>
<dbReference type="InterPro" id="IPR001245">
    <property type="entry name" value="Ser-Thr/Tyr_kinase_cat_dom"/>
</dbReference>
<evidence type="ECO:0000313" key="5">
    <source>
        <dbReference type="EMBL" id="KAB1222735.1"/>
    </source>
</evidence>
<dbReference type="Proteomes" id="UP000516437">
    <property type="component" value="Chromosome 2"/>
</dbReference>
<name>A0A6A1WBX6_9ROSI</name>
<dbReference type="Gene3D" id="1.10.510.10">
    <property type="entry name" value="Transferase(Phosphotransferase) domain 1"/>
    <property type="match status" value="1"/>
</dbReference>
<keyword evidence="5" id="KW-0808">Transferase</keyword>
<dbReference type="PANTHER" id="PTHR27005:SF537">
    <property type="entry name" value="LYSM TYPE RECEPTOR KINASE"/>
    <property type="match status" value="1"/>
</dbReference>
<sequence length="321" mass="36485">MVPVRCACPTLNQTMRGVTSLVAYMLSDDSIFASTPVLVPLNGKTCTGNSDSFFCNCPGRYLTDGGKCMLDGVGIGMGFLCLFLSGYMLYRYQKKRRHRIRKEKLFKQNGGFLLQERFSSYGSSEKAKIFTTEELQRATDSYNRSRYLGQGVYGTVYKGMLSDGSIVADPEYFQSSQFTEKSDVYSFGVVLVELLTGEKPISFARDEEDRNLVAYFITLAREDRLHQILDPRVAREARREDIDAMAKLIMKCLRLNGKKRPMMKEVYMELEALRKSQNCLEICPESHSFADEELIISTADETKEYFEESKTFSIETPSISI</sequence>
<dbReference type="AlphaFoldDB" id="A0A6A1WBX6"/>
<keyword evidence="3" id="KW-0812">Transmembrane</keyword>
<dbReference type="GO" id="GO:0004674">
    <property type="term" value="F:protein serine/threonine kinase activity"/>
    <property type="evidence" value="ECO:0007669"/>
    <property type="project" value="TreeGrafter"/>
</dbReference>
<evidence type="ECO:0000259" key="4">
    <source>
        <dbReference type="PROSITE" id="PS50011"/>
    </source>
</evidence>
<feature type="transmembrane region" description="Helical" evidence="3">
    <location>
        <begin position="72"/>
        <end position="92"/>
    </location>
</feature>
<dbReference type="PROSITE" id="PS50011">
    <property type="entry name" value="PROTEIN_KINASE_DOM"/>
    <property type="match status" value="1"/>
</dbReference>
<evidence type="ECO:0000256" key="3">
    <source>
        <dbReference type="SAM" id="Phobius"/>
    </source>
</evidence>
<keyword evidence="1" id="KW-0547">Nucleotide-binding</keyword>
<keyword evidence="5" id="KW-0418">Kinase</keyword>
<dbReference type="GO" id="GO:0005524">
    <property type="term" value="F:ATP binding"/>
    <property type="evidence" value="ECO:0007669"/>
    <property type="project" value="UniProtKB-KW"/>
</dbReference>
<proteinExistence type="predicted"/>
<keyword evidence="5" id="KW-0675">Receptor</keyword>
<dbReference type="OrthoDB" id="4062651at2759"/>
<dbReference type="PANTHER" id="PTHR27005">
    <property type="entry name" value="WALL-ASSOCIATED RECEPTOR KINASE-LIKE 21"/>
    <property type="match status" value="1"/>
</dbReference>
<dbReference type="SUPFAM" id="SSF56112">
    <property type="entry name" value="Protein kinase-like (PK-like)"/>
    <property type="match status" value="2"/>
</dbReference>
<dbReference type="InterPro" id="IPR011009">
    <property type="entry name" value="Kinase-like_dom_sf"/>
</dbReference>
<dbReference type="EMBL" id="RXIC02000020">
    <property type="protein sequence ID" value="KAB1222735.1"/>
    <property type="molecule type" value="Genomic_DNA"/>
</dbReference>
<keyword evidence="2" id="KW-0067">ATP-binding</keyword>
<evidence type="ECO:0000313" key="6">
    <source>
        <dbReference type="Proteomes" id="UP000516437"/>
    </source>
</evidence>
<gene>
    <name evidence="5" type="ORF">CJ030_MR2G026829</name>
</gene>
<protein>
    <submittedName>
        <fullName evidence="5">Wall-associated receptor kinase-like 9</fullName>
    </submittedName>
</protein>
<dbReference type="InterPro" id="IPR045274">
    <property type="entry name" value="WAK-like"/>
</dbReference>
<reference evidence="5 6" key="1">
    <citation type="journal article" date="2019" name="Plant Biotechnol. J.">
        <title>The red bayberry genome and genetic basis of sex determination.</title>
        <authorList>
            <person name="Jia H.M."/>
            <person name="Jia H.J."/>
            <person name="Cai Q.L."/>
            <person name="Wang Y."/>
            <person name="Zhao H.B."/>
            <person name="Yang W.F."/>
            <person name="Wang G.Y."/>
            <person name="Li Y.H."/>
            <person name="Zhan D.L."/>
            <person name="Shen Y.T."/>
            <person name="Niu Q.F."/>
            <person name="Chang L."/>
            <person name="Qiu J."/>
            <person name="Zhao L."/>
            <person name="Xie H.B."/>
            <person name="Fu W.Y."/>
            <person name="Jin J."/>
            <person name="Li X.W."/>
            <person name="Jiao Y."/>
            <person name="Zhou C.C."/>
            <person name="Tu T."/>
            <person name="Chai C.Y."/>
            <person name="Gao J.L."/>
            <person name="Fan L.J."/>
            <person name="van de Weg E."/>
            <person name="Wang J.Y."/>
            <person name="Gao Z.S."/>
        </authorList>
    </citation>
    <scope>NUCLEOTIDE SEQUENCE [LARGE SCALE GENOMIC DNA]</scope>
    <source>
        <tissue evidence="5">Leaves</tissue>
    </source>
</reference>
<dbReference type="GO" id="GO:0005886">
    <property type="term" value="C:plasma membrane"/>
    <property type="evidence" value="ECO:0007669"/>
    <property type="project" value="TreeGrafter"/>
</dbReference>
<evidence type="ECO:0000256" key="1">
    <source>
        <dbReference type="ARBA" id="ARBA00022741"/>
    </source>
</evidence>
<keyword evidence="6" id="KW-1185">Reference proteome</keyword>
<keyword evidence="3" id="KW-0472">Membrane</keyword>
<evidence type="ECO:0000256" key="2">
    <source>
        <dbReference type="ARBA" id="ARBA00022840"/>
    </source>
</evidence>
<organism evidence="5 6">
    <name type="scientific">Morella rubra</name>
    <name type="common">Chinese bayberry</name>
    <dbReference type="NCBI Taxonomy" id="262757"/>
    <lineage>
        <taxon>Eukaryota</taxon>
        <taxon>Viridiplantae</taxon>
        <taxon>Streptophyta</taxon>
        <taxon>Embryophyta</taxon>
        <taxon>Tracheophyta</taxon>
        <taxon>Spermatophyta</taxon>
        <taxon>Magnoliopsida</taxon>
        <taxon>eudicotyledons</taxon>
        <taxon>Gunneridae</taxon>
        <taxon>Pentapetalae</taxon>
        <taxon>rosids</taxon>
        <taxon>fabids</taxon>
        <taxon>Fagales</taxon>
        <taxon>Myricaceae</taxon>
        <taxon>Morella</taxon>
    </lineage>
</organism>
<accession>A0A6A1WBX6</accession>
<feature type="domain" description="Protein kinase" evidence="4">
    <location>
        <begin position="1"/>
        <end position="273"/>
    </location>
</feature>
<dbReference type="Pfam" id="PF07714">
    <property type="entry name" value="PK_Tyr_Ser-Thr"/>
    <property type="match status" value="1"/>
</dbReference>
<dbReference type="InterPro" id="IPR000719">
    <property type="entry name" value="Prot_kinase_dom"/>
</dbReference>
<dbReference type="GO" id="GO:0007166">
    <property type="term" value="P:cell surface receptor signaling pathway"/>
    <property type="evidence" value="ECO:0007669"/>
    <property type="project" value="InterPro"/>
</dbReference>
<comment type="caution">
    <text evidence="5">The sequence shown here is derived from an EMBL/GenBank/DDBJ whole genome shotgun (WGS) entry which is preliminary data.</text>
</comment>